<dbReference type="SUPFAM" id="SSF160424">
    <property type="entry name" value="BH3703-like"/>
    <property type="match status" value="1"/>
</dbReference>
<dbReference type="Proteomes" id="UP000238296">
    <property type="component" value="Unassembled WGS sequence"/>
</dbReference>
<name>A0A1S1NN31_9MYCO</name>
<evidence type="ECO:0000313" key="2">
    <source>
        <dbReference type="EMBL" id="PQM45294.1"/>
    </source>
</evidence>
<reference evidence="1 3" key="1">
    <citation type="submission" date="2016-10" db="EMBL/GenBank/DDBJ databases">
        <title>Genome sequence of Mycobacterium talmonii.</title>
        <authorList>
            <person name="Greninger A.L."/>
            <person name="Elliott B."/>
            <person name="Vasireddy S."/>
            <person name="Vasireddy R."/>
        </authorList>
    </citation>
    <scope>NUCLEOTIDE SEQUENCE [LARGE SCALE GENOMIC DNA]</scope>
    <source>
        <strain evidence="1">MO-5499</strain>
        <strain evidence="3">NE-TNMC-100812</strain>
    </source>
</reference>
<dbReference type="RefSeq" id="WP_071024563.1">
    <property type="nucleotide sequence ID" value="NZ_MLQM01000033.1"/>
</dbReference>
<proteinExistence type="predicted"/>
<accession>A0A1S1NN31</accession>
<evidence type="ECO:0000313" key="3">
    <source>
        <dbReference type="Proteomes" id="UP000179734"/>
    </source>
</evidence>
<dbReference type="InterPro" id="IPR036170">
    <property type="entry name" value="YezG-like_sf"/>
</dbReference>
<dbReference type="EMBL" id="PPEA01000655">
    <property type="protein sequence ID" value="PQM45294.1"/>
    <property type="molecule type" value="Genomic_DNA"/>
</dbReference>
<reference evidence="2 4" key="2">
    <citation type="journal article" date="2017" name="Int. J. Syst. Evol. Microbiol.">
        <title>Mycobacterium talmoniae sp. nov., a slowly growing mycobacterium isolated from human respiratory samples.</title>
        <authorList>
            <person name="Davidson R.M."/>
            <person name="DeGroote M.A."/>
            <person name="Marola J.L."/>
            <person name="Buss S."/>
            <person name="Jones V."/>
            <person name="McNeil M.R."/>
            <person name="Freifeld A.G."/>
            <person name="Elaine Epperson L."/>
            <person name="Hasan N.A."/>
            <person name="Jackson M."/>
            <person name="Iwen P.C."/>
            <person name="Salfinger M."/>
            <person name="Strong M."/>
        </authorList>
    </citation>
    <scope>NUCLEOTIDE SEQUENCE [LARGE SCALE GENOMIC DNA]</scope>
    <source>
        <strain evidence="2 4">ATCC BAA-2683</strain>
    </source>
</reference>
<dbReference type="EMBL" id="MLQM01000033">
    <property type="protein sequence ID" value="OHV04669.1"/>
    <property type="molecule type" value="Genomic_DNA"/>
</dbReference>
<evidence type="ECO:0000313" key="4">
    <source>
        <dbReference type="Proteomes" id="UP000238296"/>
    </source>
</evidence>
<keyword evidence="3" id="KW-1185">Reference proteome</keyword>
<dbReference type="Proteomes" id="UP000179734">
    <property type="component" value="Unassembled WGS sequence"/>
</dbReference>
<reference evidence="2" key="3">
    <citation type="submission" date="2018-01" db="EMBL/GenBank/DDBJ databases">
        <authorList>
            <person name="Gaut B.S."/>
            <person name="Morton B.R."/>
            <person name="Clegg M.T."/>
            <person name="Duvall M.R."/>
        </authorList>
    </citation>
    <scope>NUCLEOTIDE SEQUENCE</scope>
    <source>
        <strain evidence="2">ATCC BAA-2683</strain>
    </source>
</reference>
<comment type="caution">
    <text evidence="1">The sequence shown here is derived from an EMBL/GenBank/DDBJ whole genome shotgun (WGS) entry which is preliminary data.</text>
</comment>
<sequence length="386" mass="41894">MTNQGQDPRVLVEQVVRALTQEAPAGWNKLRGVFSMAGGEEITRAVALTAEQTFSIPIQSRIVEPIRLHRQITAVGPDGPWLRLLFEYDSAGGLRVGFDYGGAELPADQLLSGEAYRRDIERYPRPNVPLWLLAHMANDGRQLRSAADARITAAAGVDVLVADNDLPPLSLLWARIAVLAAVSRGSDASVGSRTDPSFQEYIGDTGGCILARLPGDRGVFSGGRDNSRLLSAAYRGLIGWPDLYRGAPSWLHNLYLHPRAAAGRLSFCYWWDDGHWYRAELPEAGVLASEDPPWNRTEELAGGAPGVRTTASTAELVAKTLEHIVRPDERNSASVLRLIEAAEAGTASEQNLAELFVSGVPAAFDMAEALAQLDAADVLLRTYPHR</sequence>
<evidence type="ECO:0000313" key="1">
    <source>
        <dbReference type="EMBL" id="OHV04669.1"/>
    </source>
</evidence>
<gene>
    <name evidence="1" type="ORF">BKN37_08855</name>
    <name evidence="2" type="ORF">C1Y40_04551</name>
</gene>
<dbReference type="AlphaFoldDB" id="A0A1S1NN31"/>
<protein>
    <submittedName>
        <fullName evidence="1">Uncharacterized protein</fullName>
    </submittedName>
</protein>
<organism evidence="1 3">
    <name type="scientific">Mycobacterium talmoniae</name>
    <dbReference type="NCBI Taxonomy" id="1858794"/>
    <lineage>
        <taxon>Bacteria</taxon>
        <taxon>Bacillati</taxon>
        <taxon>Actinomycetota</taxon>
        <taxon>Actinomycetes</taxon>
        <taxon>Mycobacteriales</taxon>
        <taxon>Mycobacteriaceae</taxon>
        <taxon>Mycobacterium</taxon>
    </lineage>
</organism>